<dbReference type="STRING" id="656519.Halsa_0860"/>
<dbReference type="AlphaFoldDB" id="E4RN90"/>
<dbReference type="CDD" id="cd00130">
    <property type="entry name" value="PAS"/>
    <property type="match status" value="1"/>
</dbReference>
<keyword evidence="1" id="KW-0472">Membrane</keyword>
<gene>
    <name evidence="3" type="ordered locus">Halsa_0860</name>
</gene>
<name>E4RN90_HALHG</name>
<dbReference type="InterPro" id="IPR000014">
    <property type="entry name" value="PAS"/>
</dbReference>
<dbReference type="eggNOG" id="COG2202">
    <property type="taxonomic scope" value="Bacteria"/>
</dbReference>
<accession>E4RN90</accession>
<dbReference type="HOGENOM" id="CLU_902447_0_0_9"/>
<reference evidence="3 4" key="1">
    <citation type="submission" date="2010-11" db="EMBL/GenBank/DDBJ databases">
        <title>Complete sequence of Halanaerobium sp. sapolanicus.</title>
        <authorList>
            <consortium name="US DOE Joint Genome Institute"/>
            <person name="Lucas S."/>
            <person name="Copeland A."/>
            <person name="Lapidus A."/>
            <person name="Cheng J.-F."/>
            <person name="Bruce D."/>
            <person name="Goodwin L."/>
            <person name="Pitluck S."/>
            <person name="Davenport K."/>
            <person name="Detter J.C."/>
            <person name="Han C."/>
            <person name="Tapia R."/>
            <person name="Land M."/>
            <person name="Hauser L."/>
            <person name="Jeffries C."/>
            <person name="Kyrpides N."/>
            <person name="Ivanova N."/>
            <person name="Mikhailova N."/>
            <person name="Begemann M.B."/>
            <person name="Mormile M.R."/>
            <person name="Wall J.D."/>
            <person name="Elias D.A."/>
            <person name="Woyke T."/>
        </authorList>
    </citation>
    <scope>NUCLEOTIDE SEQUENCE [LARGE SCALE GENOMIC DNA]</scope>
    <source>
        <strain evidence="4">sapolanicus</strain>
    </source>
</reference>
<feature type="transmembrane region" description="Helical" evidence="1">
    <location>
        <begin position="21"/>
        <end position="41"/>
    </location>
</feature>
<dbReference type="Gene3D" id="3.30.450.20">
    <property type="entry name" value="PAS domain"/>
    <property type="match status" value="1"/>
</dbReference>
<dbReference type="NCBIfam" id="TIGR00229">
    <property type="entry name" value="sensory_box"/>
    <property type="match status" value="1"/>
</dbReference>
<dbReference type="EMBL" id="CP002304">
    <property type="protein sequence ID" value="ADQ14307.1"/>
    <property type="molecule type" value="Genomic_DNA"/>
</dbReference>
<dbReference type="Pfam" id="PF13426">
    <property type="entry name" value="PAS_9"/>
    <property type="match status" value="1"/>
</dbReference>
<dbReference type="RefSeq" id="WP_013405397.1">
    <property type="nucleotide sequence ID" value="NC_014654.1"/>
</dbReference>
<keyword evidence="1" id="KW-1133">Transmembrane helix</keyword>
<keyword evidence="1" id="KW-0812">Transmembrane</keyword>
<feature type="transmembrane region" description="Helical" evidence="1">
    <location>
        <begin position="83"/>
        <end position="100"/>
    </location>
</feature>
<keyword evidence="4" id="KW-1185">Reference proteome</keyword>
<evidence type="ECO:0000313" key="3">
    <source>
        <dbReference type="EMBL" id="ADQ14307.1"/>
    </source>
</evidence>
<feature type="transmembrane region" description="Helical" evidence="1">
    <location>
        <begin position="106"/>
        <end position="123"/>
    </location>
</feature>
<dbReference type="OrthoDB" id="2113016at2"/>
<feature type="transmembrane region" description="Helical" evidence="1">
    <location>
        <begin position="128"/>
        <end position="147"/>
    </location>
</feature>
<dbReference type="SUPFAM" id="SSF55785">
    <property type="entry name" value="PYP-like sensor domain (PAS domain)"/>
    <property type="match status" value="1"/>
</dbReference>
<proteinExistence type="predicted"/>
<reference evidence="3 4" key="2">
    <citation type="journal article" date="2011" name="J. Bacteriol.">
        <title>Complete Genome Sequence of the Haloalkaliphilic, Hydrogen Producing Halanaerobium hydrogenoformans.</title>
        <authorList>
            <person name="Brown S.D."/>
            <person name="Begemann M.B."/>
            <person name="Mormile M.R."/>
            <person name="Wall J.D."/>
            <person name="Han C.S."/>
            <person name="Goodwin L.A."/>
            <person name="Pitluck S."/>
            <person name="Land M.L."/>
            <person name="Hauser L.J."/>
            <person name="Elias D.A."/>
        </authorList>
    </citation>
    <scope>NUCLEOTIDE SEQUENCE [LARGE SCALE GENOMIC DNA]</scope>
    <source>
        <strain evidence="4">sapolanicus</strain>
    </source>
</reference>
<evidence type="ECO:0000256" key="1">
    <source>
        <dbReference type="SAM" id="Phobius"/>
    </source>
</evidence>
<dbReference type="KEGG" id="has:Halsa_0860"/>
<feature type="transmembrane region" description="Helical" evidence="1">
    <location>
        <begin position="53"/>
        <end position="71"/>
    </location>
</feature>
<sequence>MFKNKLKFLKEQSKDKYGSANFYRVILLVIAYFYFVSGLFYYNIPTGADPIPLAHRGFIIFLSIILFIISYFNDWLKRRLETASYLIVYSVLAHLAYITYFYSFQYNLAVALIGSMIIANLFFKGNQVLLYCNVALALFVGLTLLLAEELSISFRLYYFAFYLSSAAFTSIVSYQKFKTRQQLDKLNQEQKILLNNTDTQIWYLKDYDSYGKVNQAHADFLGYEKEEIENKKLADVLSFEEAKICRKGNKKVFEDKKKNKSEEWVKNHRGERRLLSIRKIPKINEQNEVEFVVCSAEDITKKRQGKKN</sequence>
<evidence type="ECO:0000313" key="4">
    <source>
        <dbReference type="Proteomes" id="UP000007434"/>
    </source>
</evidence>
<dbReference type="InterPro" id="IPR035965">
    <property type="entry name" value="PAS-like_dom_sf"/>
</dbReference>
<feature type="domain" description="PAS" evidence="2">
    <location>
        <begin position="212"/>
        <end position="301"/>
    </location>
</feature>
<evidence type="ECO:0000259" key="2">
    <source>
        <dbReference type="Pfam" id="PF13426"/>
    </source>
</evidence>
<organism evidence="3 4">
    <name type="scientific">Halanaerobium hydrogeniformans</name>
    <name type="common">Halanaerobium sp. (strain sapolanicus)</name>
    <dbReference type="NCBI Taxonomy" id="656519"/>
    <lineage>
        <taxon>Bacteria</taxon>
        <taxon>Bacillati</taxon>
        <taxon>Bacillota</taxon>
        <taxon>Clostridia</taxon>
        <taxon>Halanaerobiales</taxon>
        <taxon>Halanaerobiaceae</taxon>
        <taxon>Halanaerobium</taxon>
    </lineage>
</organism>
<feature type="transmembrane region" description="Helical" evidence="1">
    <location>
        <begin position="159"/>
        <end position="177"/>
    </location>
</feature>
<dbReference type="Proteomes" id="UP000007434">
    <property type="component" value="Chromosome"/>
</dbReference>
<protein>
    <submittedName>
        <fullName evidence="3">PAS sensor protein</fullName>
    </submittedName>
</protein>